<comment type="caution">
    <text evidence="4">The sequence shown here is derived from an EMBL/GenBank/DDBJ whole genome shotgun (WGS) entry which is preliminary data.</text>
</comment>
<dbReference type="InterPro" id="IPR003018">
    <property type="entry name" value="GAF"/>
</dbReference>
<evidence type="ECO:0000259" key="3">
    <source>
        <dbReference type="PROSITE" id="PS50887"/>
    </source>
</evidence>
<dbReference type="GO" id="GO:0043709">
    <property type="term" value="P:cell adhesion involved in single-species biofilm formation"/>
    <property type="evidence" value="ECO:0007669"/>
    <property type="project" value="TreeGrafter"/>
</dbReference>
<dbReference type="Pfam" id="PF00990">
    <property type="entry name" value="GGDEF"/>
    <property type="match status" value="1"/>
</dbReference>
<evidence type="ECO:0000313" key="4">
    <source>
        <dbReference type="EMBL" id="HGG99320.1"/>
    </source>
</evidence>
<dbReference type="GO" id="GO:0052621">
    <property type="term" value="F:diguanylate cyclase activity"/>
    <property type="evidence" value="ECO:0007669"/>
    <property type="project" value="UniProtKB-EC"/>
</dbReference>
<dbReference type="PANTHER" id="PTHR45138:SF9">
    <property type="entry name" value="DIGUANYLATE CYCLASE DGCM-RELATED"/>
    <property type="match status" value="1"/>
</dbReference>
<dbReference type="FunFam" id="3.30.70.270:FF:000044">
    <property type="entry name" value="Diguanylate cyclase (GGDEF)-like protein"/>
    <property type="match status" value="1"/>
</dbReference>
<dbReference type="CDD" id="cd01949">
    <property type="entry name" value="GGDEF"/>
    <property type="match status" value="1"/>
</dbReference>
<proteinExistence type="predicted"/>
<evidence type="ECO:0000256" key="2">
    <source>
        <dbReference type="ARBA" id="ARBA00034247"/>
    </source>
</evidence>
<protein>
    <recommendedName>
        <fullName evidence="1">diguanylate cyclase</fullName>
        <ecNumber evidence="1">2.7.7.65</ecNumber>
    </recommendedName>
</protein>
<evidence type="ECO:0000256" key="1">
    <source>
        <dbReference type="ARBA" id="ARBA00012528"/>
    </source>
</evidence>
<dbReference type="InterPro" id="IPR050469">
    <property type="entry name" value="Diguanylate_Cyclase"/>
</dbReference>
<dbReference type="GO" id="GO:1902201">
    <property type="term" value="P:negative regulation of bacterial-type flagellum-dependent cell motility"/>
    <property type="evidence" value="ECO:0007669"/>
    <property type="project" value="TreeGrafter"/>
</dbReference>
<dbReference type="InterPro" id="IPR000160">
    <property type="entry name" value="GGDEF_dom"/>
</dbReference>
<gene>
    <name evidence="4" type="ORF">ENV75_02565</name>
</gene>
<dbReference type="AlphaFoldDB" id="A0A7C4AJ36"/>
<reference evidence="4" key="1">
    <citation type="journal article" date="2020" name="mSystems">
        <title>Genome- and Community-Level Interaction Insights into Carbon Utilization and Element Cycling Functions of Hydrothermarchaeota in Hydrothermal Sediment.</title>
        <authorList>
            <person name="Zhou Z."/>
            <person name="Liu Y."/>
            <person name="Xu W."/>
            <person name="Pan J."/>
            <person name="Luo Z.H."/>
            <person name="Li M."/>
        </authorList>
    </citation>
    <scope>NUCLEOTIDE SEQUENCE [LARGE SCALE GENOMIC DNA]</scope>
    <source>
        <strain evidence="4">SpSt-788</strain>
    </source>
</reference>
<feature type="domain" description="GGDEF" evidence="3">
    <location>
        <begin position="279"/>
        <end position="411"/>
    </location>
</feature>
<dbReference type="InterPro" id="IPR029016">
    <property type="entry name" value="GAF-like_dom_sf"/>
</dbReference>
<dbReference type="EC" id="2.7.7.65" evidence="1"/>
<dbReference type="PANTHER" id="PTHR45138">
    <property type="entry name" value="REGULATORY COMPONENTS OF SENSORY TRANSDUCTION SYSTEM"/>
    <property type="match status" value="1"/>
</dbReference>
<comment type="catalytic activity">
    <reaction evidence="2">
        <text>2 GTP = 3',3'-c-di-GMP + 2 diphosphate</text>
        <dbReference type="Rhea" id="RHEA:24898"/>
        <dbReference type="ChEBI" id="CHEBI:33019"/>
        <dbReference type="ChEBI" id="CHEBI:37565"/>
        <dbReference type="ChEBI" id="CHEBI:58805"/>
        <dbReference type="EC" id="2.7.7.65"/>
    </reaction>
</comment>
<dbReference type="SUPFAM" id="SSF55073">
    <property type="entry name" value="Nucleotide cyclase"/>
    <property type="match status" value="1"/>
</dbReference>
<dbReference type="Gene3D" id="3.30.70.270">
    <property type="match status" value="1"/>
</dbReference>
<dbReference type="GO" id="GO:0005886">
    <property type="term" value="C:plasma membrane"/>
    <property type="evidence" value="ECO:0007669"/>
    <property type="project" value="TreeGrafter"/>
</dbReference>
<sequence length="413" mass="48024">MKDFLLDIGSILRLKNLKKLEEEELKKIILEKLRKKTLVEKTLFELSEDFASCSELAIKILSSVLRAYERVYYEKDIDRFISSFLKDLIKIIPAEEISYMEKHPTKECLVLKAASSEIKKDFRRKIFRIQNSLAGRVFKDERFIYIPDVKSDEKFNSGLSSLPAGSVLSVPVKIKNKTAGVINFSHSKINAFDESCIFFFVTMVQFFSCLLTLIKLNIENQRTNKILQKEIEFKTKEIQKLYKKFYKLAITDPLTKIFNRRFFFQRLEEEFARSLRYGNSFCLVLFDIDNLKNINDKFGHPEGDRLIKMFAKILKNNIRKEDFISRLGGDEFGCVLIGTSAEGAKKFAERIKEDIKTKYKKMPVSTSASVGCIGKGTSFKFYKNYREFYKIVDKLLLDAKKTKDTVFVLSSEN</sequence>
<dbReference type="SMART" id="SM00267">
    <property type="entry name" value="GGDEF"/>
    <property type="match status" value="1"/>
</dbReference>
<organism evidence="4">
    <name type="scientific">Thermodesulfovibrio aggregans</name>
    <dbReference type="NCBI Taxonomy" id="86166"/>
    <lineage>
        <taxon>Bacteria</taxon>
        <taxon>Pseudomonadati</taxon>
        <taxon>Nitrospirota</taxon>
        <taxon>Thermodesulfovibrionia</taxon>
        <taxon>Thermodesulfovibrionales</taxon>
        <taxon>Thermodesulfovibrionaceae</taxon>
        <taxon>Thermodesulfovibrio</taxon>
    </lineage>
</organism>
<dbReference type="Pfam" id="PF13185">
    <property type="entry name" value="GAF_2"/>
    <property type="match status" value="1"/>
</dbReference>
<dbReference type="PROSITE" id="PS50887">
    <property type="entry name" value="GGDEF"/>
    <property type="match status" value="1"/>
</dbReference>
<dbReference type="InterPro" id="IPR029787">
    <property type="entry name" value="Nucleotide_cyclase"/>
</dbReference>
<dbReference type="EMBL" id="DTHO01000022">
    <property type="protein sequence ID" value="HGG99320.1"/>
    <property type="molecule type" value="Genomic_DNA"/>
</dbReference>
<name>A0A7C4AJ36_9BACT</name>
<dbReference type="SMART" id="SM00065">
    <property type="entry name" value="GAF"/>
    <property type="match status" value="1"/>
</dbReference>
<accession>A0A7C4AJ36</accession>
<dbReference type="SUPFAM" id="SSF55781">
    <property type="entry name" value="GAF domain-like"/>
    <property type="match status" value="1"/>
</dbReference>
<dbReference type="InterPro" id="IPR043128">
    <property type="entry name" value="Rev_trsase/Diguanyl_cyclase"/>
</dbReference>
<dbReference type="NCBIfam" id="TIGR00254">
    <property type="entry name" value="GGDEF"/>
    <property type="match status" value="1"/>
</dbReference>
<dbReference type="Gene3D" id="3.30.450.40">
    <property type="match status" value="1"/>
</dbReference>